<dbReference type="PROSITE" id="PS50181">
    <property type="entry name" value="FBOX"/>
    <property type="match status" value="1"/>
</dbReference>
<protein>
    <recommendedName>
        <fullName evidence="2">F-box domain-containing protein</fullName>
    </recommendedName>
</protein>
<dbReference type="SMART" id="SM00256">
    <property type="entry name" value="FBOX"/>
    <property type="match status" value="1"/>
</dbReference>
<feature type="region of interest" description="Disordered" evidence="1">
    <location>
        <begin position="1"/>
        <end position="44"/>
    </location>
</feature>
<evidence type="ECO:0000313" key="4">
    <source>
        <dbReference type="Proteomes" id="UP001492380"/>
    </source>
</evidence>
<dbReference type="EMBL" id="JBBWRZ010000003">
    <property type="protein sequence ID" value="KAK8240551.1"/>
    <property type="molecule type" value="Genomic_DNA"/>
</dbReference>
<dbReference type="InterPro" id="IPR001810">
    <property type="entry name" value="F-box_dom"/>
</dbReference>
<dbReference type="SUPFAM" id="SSF81383">
    <property type="entry name" value="F-box domain"/>
    <property type="match status" value="1"/>
</dbReference>
<evidence type="ECO:0000313" key="3">
    <source>
        <dbReference type="EMBL" id="KAK8240551.1"/>
    </source>
</evidence>
<reference evidence="3 4" key="1">
    <citation type="submission" date="2024-04" db="EMBL/GenBank/DDBJ databases">
        <title>Phyllosticta paracitricarpa is synonymous to the EU quarantine fungus P. citricarpa based on phylogenomic analyses.</title>
        <authorList>
            <consortium name="Lawrence Berkeley National Laboratory"/>
            <person name="Van Ingen-Buijs V.A."/>
            <person name="Van Westerhoven A.C."/>
            <person name="Haridas S."/>
            <person name="Skiadas P."/>
            <person name="Martin F."/>
            <person name="Groenewald J.Z."/>
            <person name="Crous P.W."/>
            <person name="Seidl M.F."/>
        </authorList>
    </citation>
    <scope>NUCLEOTIDE SEQUENCE [LARGE SCALE GENOMIC DNA]</scope>
    <source>
        <strain evidence="3 4">CBS 123374</strain>
    </source>
</reference>
<evidence type="ECO:0000259" key="2">
    <source>
        <dbReference type="PROSITE" id="PS50181"/>
    </source>
</evidence>
<dbReference type="InterPro" id="IPR036047">
    <property type="entry name" value="F-box-like_dom_sf"/>
</dbReference>
<keyword evidence="4" id="KW-1185">Reference proteome</keyword>
<organism evidence="3 4">
    <name type="scientific">Phyllosticta capitalensis</name>
    <dbReference type="NCBI Taxonomy" id="121624"/>
    <lineage>
        <taxon>Eukaryota</taxon>
        <taxon>Fungi</taxon>
        <taxon>Dikarya</taxon>
        <taxon>Ascomycota</taxon>
        <taxon>Pezizomycotina</taxon>
        <taxon>Dothideomycetes</taxon>
        <taxon>Dothideomycetes incertae sedis</taxon>
        <taxon>Botryosphaeriales</taxon>
        <taxon>Phyllostictaceae</taxon>
        <taxon>Phyllosticta</taxon>
    </lineage>
</organism>
<feature type="domain" description="F-box" evidence="2">
    <location>
        <begin position="47"/>
        <end position="94"/>
    </location>
</feature>
<sequence length="327" mass="37488">MAPKKKLRKSRRKLAKGSHAPAQDDVATAKSLHQDEQCSTEDSSKHRMKLDLLPAEILCEIDDHLDNGSALAARVTCRRLREILTSRNARTEAINIPGAREVVRKQLVKDAIEAERKGRQHSGSMHACYLCDAFHPKSSFSEYWLRLSHRYCLGHSRRIQYCDHQWKNWHHLKPRGMRYSSSICLQCHIHMFTSPRDDGKMDCCIIEQCTGPAKSELVEGHPEWVTDRVNQTYDMLVGWVNAKICPHLCLENLDLREIASKLFQGLQSSCRVVRGTCASKHCCVNWKISLREQYRACKGMEVEVALERYFILPEMCSPEWLAISEGA</sequence>
<gene>
    <name evidence="3" type="ORF">HDK90DRAFT_464145</name>
</gene>
<accession>A0ABR1YWG5</accession>
<feature type="compositionally biased region" description="Basic residues" evidence="1">
    <location>
        <begin position="1"/>
        <end position="16"/>
    </location>
</feature>
<name>A0ABR1YWG5_9PEZI</name>
<dbReference type="Proteomes" id="UP001492380">
    <property type="component" value="Unassembled WGS sequence"/>
</dbReference>
<proteinExistence type="predicted"/>
<comment type="caution">
    <text evidence="3">The sequence shown here is derived from an EMBL/GenBank/DDBJ whole genome shotgun (WGS) entry which is preliminary data.</text>
</comment>
<evidence type="ECO:0000256" key="1">
    <source>
        <dbReference type="SAM" id="MobiDB-lite"/>
    </source>
</evidence>